<dbReference type="GO" id="GO:0050660">
    <property type="term" value="F:flavin adenine dinucleotide binding"/>
    <property type="evidence" value="ECO:0007669"/>
    <property type="project" value="TreeGrafter"/>
</dbReference>
<dbReference type="AlphaFoldDB" id="A0A1Y1VXH4"/>
<dbReference type="GeneID" id="63806523"/>
<sequence length="405" mass="43826">MSDSETTPGLNALHNLYAILLAAPSPANVHITLVDRRDGFVHFIGITRGLTEPDFGKKLWVPYSQVPWFSHPQITVKQAAVSQITAKAVHLADGSELSFDYLIIALGQSRFAPIGVASTTHREFVAEIAEAHENIKKADSVVVVGGGAVGIEMAADVKADFPDKHVSLVHSRVLPIPGPFKDEFRKEVVRILEEDIGVNLPQSREVGTAETTSSAFANTPVTLTSGKVLPADWAIFCLGTQSKLPLISLDASVLTPNGIAVKPTLQVDHSDLGHIFAVGDICARDEVKLAGVAMYGAYIAARNIARSVLGMGAYEESEENPSKLLLLMGKDHWAFQMGDEIWDRERTQQYVYQDMGPGGVHRRPLASHHAGVLPARSTFGHLRGQAIARICHSGKSETPLRNCLI</sequence>
<evidence type="ECO:0000256" key="4">
    <source>
        <dbReference type="ARBA" id="ARBA00023002"/>
    </source>
</evidence>
<dbReference type="PANTHER" id="PTHR43735:SF3">
    <property type="entry name" value="FERROPTOSIS SUPPRESSOR PROTEIN 1"/>
    <property type="match status" value="1"/>
</dbReference>
<dbReference type="SUPFAM" id="SSF51905">
    <property type="entry name" value="FAD/NAD(P)-binding domain"/>
    <property type="match status" value="1"/>
</dbReference>
<dbReference type="OrthoDB" id="202203at2759"/>
<dbReference type="InterPro" id="IPR036188">
    <property type="entry name" value="FAD/NAD-bd_sf"/>
</dbReference>
<evidence type="ECO:0000256" key="1">
    <source>
        <dbReference type="ARBA" id="ARBA00006442"/>
    </source>
</evidence>
<keyword evidence="2" id="KW-0285">Flavoprotein</keyword>
<dbReference type="PANTHER" id="PTHR43735">
    <property type="entry name" value="APOPTOSIS-INDUCING FACTOR 1"/>
    <property type="match status" value="1"/>
</dbReference>
<evidence type="ECO:0000256" key="2">
    <source>
        <dbReference type="ARBA" id="ARBA00022630"/>
    </source>
</evidence>
<organism evidence="6 7">
    <name type="scientific">Linderina pennispora</name>
    <dbReference type="NCBI Taxonomy" id="61395"/>
    <lineage>
        <taxon>Eukaryota</taxon>
        <taxon>Fungi</taxon>
        <taxon>Fungi incertae sedis</taxon>
        <taxon>Zoopagomycota</taxon>
        <taxon>Kickxellomycotina</taxon>
        <taxon>Kickxellomycetes</taxon>
        <taxon>Kickxellales</taxon>
        <taxon>Kickxellaceae</taxon>
        <taxon>Linderina</taxon>
    </lineage>
</organism>
<dbReference type="GO" id="GO:0005737">
    <property type="term" value="C:cytoplasm"/>
    <property type="evidence" value="ECO:0007669"/>
    <property type="project" value="TreeGrafter"/>
</dbReference>
<dbReference type="STRING" id="61395.A0A1Y1VXH4"/>
<accession>A0A1Y1VXH4</accession>
<evidence type="ECO:0000313" key="7">
    <source>
        <dbReference type="Proteomes" id="UP000193922"/>
    </source>
</evidence>
<proteinExistence type="inferred from homology"/>
<keyword evidence="7" id="KW-1185">Reference proteome</keyword>
<evidence type="ECO:0000313" key="6">
    <source>
        <dbReference type="EMBL" id="ORX65903.1"/>
    </source>
</evidence>
<protein>
    <submittedName>
        <fullName evidence="6">FAD/NAD(P)-binding domain-containing protein</fullName>
    </submittedName>
</protein>
<dbReference type="GO" id="GO:0004174">
    <property type="term" value="F:electron-transferring-flavoprotein dehydrogenase activity"/>
    <property type="evidence" value="ECO:0007669"/>
    <property type="project" value="TreeGrafter"/>
</dbReference>
<comment type="caution">
    <text evidence="6">The sequence shown here is derived from an EMBL/GenBank/DDBJ whole genome shotgun (WGS) entry which is preliminary data.</text>
</comment>
<evidence type="ECO:0000259" key="5">
    <source>
        <dbReference type="Pfam" id="PF07992"/>
    </source>
</evidence>
<evidence type="ECO:0000256" key="3">
    <source>
        <dbReference type="ARBA" id="ARBA00022827"/>
    </source>
</evidence>
<gene>
    <name evidence="6" type="ORF">DL89DRAFT_286629</name>
</gene>
<dbReference type="Pfam" id="PF07992">
    <property type="entry name" value="Pyr_redox_2"/>
    <property type="match status" value="1"/>
</dbReference>
<reference evidence="6 7" key="1">
    <citation type="submission" date="2016-07" db="EMBL/GenBank/DDBJ databases">
        <title>Pervasive Adenine N6-methylation of Active Genes in Fungi.</title>
        <authorList>
            <consortium name="DOE Joint Genome Institute"/>
            <person name="Mondo S.J."/>
            <person name="Dannebaum R.O."/>
            <person name="Kuo R.C."/>
            <person name="Labutti K."/>
            <person name="Haridas S."/>
            <person name="Kuo A."/>
            <person name="Salamov A."/>
            <person name="Ahrendt S.R."/>
            <person name="Lipzen A."/>
            <person name="Sullivan W."/>
            <person name="Andreopoulos W.B."/>
            <person name="Clum A."/>
            <person name="Lindquist E."/>
            <person name="Daum C."/>
            <person name="Ramamoorthy G.K."/>
            <person name="Gryganskyi A."/>
            <person name="Culley D."/>
            <person name="Magnuson J.K."/>
            <person name="James T.Y."/>
            <person name="O'Malley M.A."/>
            <person name="Stajich J.E."/>
            <person name="Spatafora J.W."/>
            <person name="Visel A."/>
            <person name="Grigoriev I.V."/>
        </authorList>
    </citation>
    <scope>NUCLEOTIDE SEQUENCE [LARGE SCALE GENOMIC DNA]</scope>
    <source>
        <strain evidence="6 7">ATCC 12442</strain>
    </source>
</reference>
<dbReference type="Gene3D" id="3.50.50.60">
    <property type="entry name" value="FAD/NAD(P)-binding domain"/>
    <property type="match status" value="2"/>
</dbReference>
<dbReference type="InterPro" id="IPR023753">
    <property type="entry name" value="FAD/NAD-binding_dom"/>
</dbReference>
<keyword evidence="4" id="KW-0560">Oxidoreductase</keyword>
<comment type="similarity">
    <text evidence="1">Belongs to the FAD-dependent oxidoreductase family.</text>
</comment>
<feature type="domain" description="FAD/NAD(P)-binding" evidence="5">
    <location>
        <begin position="82"/>
        <end position="294"/>
    </location>
</feature>
<dbReference type="EMBL" id="MCFD01000019">
    <property type="protein sequence ID" value="ORX65903.1"/>
    <property type="molecule type" value="Genomic_DNA"/>
</dbReference>
<dbReference type="PRINTS" id="PR00368">
    <property type="entry name" value="FADPNR"/>
</dbReference>
<dbReference type="Proteomes" id="UP000193922">
    <property type="component" value="Unassembled WGS sequence"/>
</dbReference>
<name>A0A1Y1VXH4_9FUNG</name>
<keyword evidence="3" id="KW-0274">FAD</keyword>
<dbReference type="RefSeq" id="XP_040739974.1">
    <property type="nucleotide sequence ID" value="XM_040889875.1"/>
</dbReference>